<dbReference type="GO" id="GO:0009691">
    <property type="term" value="P:cytokinin biosynthetic process"/>
    <property type="evidence" value="ECO:0007669"/>
    <property type="project" value="UniProtKB-UniRule"/>
</dbReference>
<dbReference type="NCBIfam" id="TIGR00730">
    <property type="entry name" value="Rossman fold protein, TIGR00730 family"/>
    <property type="match status" value="1"/>
</dbReference>
<dbReference type="GO" id="GO:0005829">
    <property type="term" value="C:cytosol"/>
    <property type="evidence" value="ECO:0007669"/>
    <property type="project" value="TreeGrafter"/>
</dbReference>
<dbReference type="PANTHER" id="PTHR43393">
    <property type="entry name" value="CYTOKININ RIBOSIDE 5'-MONOPHOSPHATE PHOSPHORIBOHYDROLASE"/>
    <property type="match status" value="1"/>
</dbReference>
<protein>
    <recommendedName>
        <fullName evidence="2">Cytokinin riboside 5'-monophosphate phosphoribohydrolase</fullName>
        <ecNumber evidence="2">3.2.2.n1</ecNumber>
    </recommendedName>
</protein>
<comment type="caution">
    <text evidence="3">The sequence shown here is derived from an EMBL/GenBank/DDBJ whole genome shotgun (WGS) entry which is preliminary data.</text>
</comment>
<dbReference type="Gene3D" id="3.40.50.450">
    <property type="match status" value="1"/>
</dbReference>
<proteinExistence type="inferred from homology"/>
<dbReference type="InterPro" id="IPR031100">
    <property type="entry name" value="LOG_fam"/>
</dbReference>
<organism evidence="3 4">
    <name type="scientific">Puia dinghuensis</name>
    <dbReference type="NCBI Taxonomy" id="1792502"/>
    <lineage>
        <taxon>Bacteria</taxon>
        <taxon>Pseudomonadati</taxon>
        <taxon>Bacteroidota</taxon>
        <taxon>Chitinophagia</taxon>
        <taxon>Chitinophagales</taxon>
        <taxon>Chitinophagaceae</taxon>
        <taxon>Puia</taxon>
    </lineage>
</organism>
<gene>
    <name evidence="3" type="ORF">GCM10011511_40040</name>
</gene>
<dbReference type="Proteomes" id="UP000607559">
    <property type="component" value="Unassembled WGS sequence"/>
</dbReference>
<dbReference type="Pfam" id="PF03641">
    <property type="entry name" value="Lysine_decarbox"/>
    <property type="match status" value="1"/>
</dbReference>
<dbReference type="InterPro" id="IPR052341">
    <property type="entry name" value="LOG_family_nucleotidases"/>
</dbReference>
<dbReference type="SUPFAM" id="SSF102405">
    <property type="entry name" value="MCP/YpsA-like"/>
    <property type="match status" value="1"/>
</dbReference>
<accession>A0A8J2UFZ2</accession>
<keyword evidence="2" id="KW-0378">Hydrolase</keyword>
<dbReference type="PANTHER" id="PTHR43393:SF3">
    <property type="entry name" value="LYSINE DECARBOXYLASE-LIKE PROTEIN"/>
    <property type="match status" value="1"/>
</dbReference>
<evidence type="ECO:0000313" key="4">
    <source>
        <dbReference type="Proteomes" id="UP000607559"/>
    </source>
</evidence>
<comment type="similarity">
    <text evidence="2">Belongs to the LOG family.</text>
</comment>
<comment type="catalytic activity">
    <reaction evidence="1">
        <text>AMP + H2O = D-ribose 5-phosphate + adenine</text>
        <dbReference type="Rhea" id="RHEA:20129"/>
        <dbReference type="ChEBI" id="CHEBI:15377"/>
        <dbReference type="ChEBI" id="CHEBI:16708"/>
        <dbReference type="ChEBI" id="CHEBI:78346"/>
        <dbReference type="ChEBI" id="CHEBI:456215"/>
        <dbReference type="EC" id="3.2.2.4"/>
    </reaction>
</comment>
<dbReference type="EC" id="3.2.2.n1" evidence="2"/>
<evidence type="ECO:0000313" key="3">
    <source>
        <dbReference type="EMBL" id="GGB12415.1"/>
    </source>
</evidence>
<dbReference type="EMBL" id="BMJC01000004">
    <property type="protein sequence ID" value="GGB12415.1"/>
    <property type="molecule type" value="Genomic_DNA"/>
</dbReference>
<dbReference type="RefSeq" id="WP_188935022.1">
    <property type="nucleotide sequence ID" value="NZ_BMJC01000004.1"/>
</dbReference>
<reference evidence="3" key="1">
    <citation type="journal article" date="2014" name="Int. J. Syst. Evol. Microbiol.">
        <title>Complete genome sequence of Corynebacterium casei LMG S-19264T (=DSM 44701T), isolated from a smear-ripened cheese.</title>
        <authorList>
            <consortium name="US DOE Joint Genome Institute (JGI-PGF)"/>
            <person name="Walter F."/>
            <person name="Albersmeier A."/>
            <person name="Kalinowski J."/>
            <person name="Ruckert C."/>
        </authorList>
    </citation>
    <scope>NUCLEOTIDE SEQUENCE</scope>
    <source>
        <strain evidence="3">CGMCC 1.15448</strain>
    </source>
</reference>
<keyword evidence="2" id="KW-0203">Cytokinin biosynthesis</keyword>
<evidence type="ECO:0000256" key="1">
    <source>
        <dbReference type="ARBA" id="ARBA00000274"/>
    </source>
</evidence>
<keyword evidence="4" id="KW-1185">Reference proteome</keyword>
<dbReference type="AlphaFoldDB" id="A0A8J2UFZ2"/>
<name>A0A8J2UFZ2_9BACT</name>
<sequence>MEQLKRIIPAKDVQFLDGPKSRTYEFSFAWKVFWEFIKGFRTLHFVGPCITVFGSARFKEDHPHYQSAREMGRQIAAMGMTTMTGGGPGTMEAANRGAFEQGGMSVGCNIKLPFEQKPNPYVQTSITFEHFFVRKVMLVKYSYAFVIMPGGFGTMDEFFETLTLVQTKILVRFPLVLFGKEYYQPLFDYMESMAREGTISKEDLSLVLLTDSIAEAIQHIDTFIKKNYAHKVRKRKWWLFEKRPQKPLGEARA</sequence>
<dbReference type="InterPro" id="IPR005269">
    <property type="entry name" value="LOG"/>
</dbReference>
<evidence type="ECO:0000256" key="2">
    <source>
        <dbReference type="RuleBase" id="RU363015"/>
    </source>
</evidence>
<dbReference type="GO" id="GO:0008714">
    <property type="term" value="F:AMP nucleosidase activity"/>
    <property type="evidence" value="ECO:0007669"/>
    <property type="project" value="UniProtKB-EC"/>
</dbReference>
<reference evidence="3" key="2">
    <citation type="submission" date="2020-09" db="EMBL/GenBank/DDBJ databases">
        <authorList>
            <person name="Sun Q."/>
            <person name="Zhou Y."/>
        </authorList>
    </citation>
    <scope>NUCLEOTIDE SEQUENCE</scope>
    <source>
        <strain evidence="3">CGMCC 1.15448</strain>
    </source>
</reference>